<dbReference type="eggNOG" id="COG2964">
    <property type="taxonomic scope" value="Bacteria"/>
</dbReference>
<keyword evidence="4" id="KW-1185">Reference proteome</keyword>
<dbReference type="STRING" id="2325.TKV_c09350"/>
<dbReference type="RefSeq" id="WP_049684916.1">
    <property type="nucleotide sequence ID" value="NZ_CP009170.1"/>
</dbReference>
<evidence type="ECO:0000259" key="1">
    <source>
        <dbReference type="Pfam" id="PF08348"/>
    </source>
</evidence>
<dbReference type="OrthoDB" id="9796595at2"/>
<evidence type="ECO:0000313" key="4">
    <source>
        <dbReference type="Proteomes" id="UP000029669"/>
    </source>
</evidence>
<accession>A0A097AQK2</accession>
<dbReference type="InterPro" id="IPR039446">
    <property type="entry name" value="DauR-like"/>
</dbReference>
<evidence type="ECO:0000313" key="3">
    <source>
        <dbReference type="EMBL" id="AIS52114.1"/>
    </source>
</evidence>
<organism evidence="3 4">
    <name type="scientific">Thermoanaerobacter kivui</name>
    <name type="common">Acetogenium kivui</name>
    <dbReference type="NCBI Taxonomy" id="2325"/>
    <lineage>
        <taxon>Bacteria</taxon>
        <taxon>Bacillati</taxon>
        <taxon>Bacillota</taxon>
        <taxon>Clostridia</taxon>
        <taxon>Thermoanaerobacterales</taxon>
        <taxon>Thermoanaerobacteraceae</taxon>
        <taxon>Thermoanaerobacter</taxon>
    </lineage>
</organism>
<dbReference type="Pfam" id="PF13309">
    <property type="entry name" value="HTH_22"/>
    <property type="match status" value="1"/>
</dbReference>
<feature type="domain" description="YheO-like" evidence="1">
    <location>
        <begin position="7"/>
        <end position="117"/>
    </location>
</feature>
<dbReference type="HOGENOM" id="CLU_080179_2_0_9"/>
<dbReference type="AlphaFoldDB" id="A0A097AQK2"/>
<dbReference type="EMBL" id="CP009170">
    <property type="protein sequence ID" value="AIS52114.1"/>
    <property type="molecule type" value="Genomic_DNA"/>
</dbReference>
<dbReference type="KEGG" id="tki:TKV_c09350"/>
<feature type="domain" description="Transcriptional regulator DauR-like HTH" evidence="2">
    <location>
        <begin position="144"/>
        <end position="205"/>
    </location>
</feature>
<name>A0A097AQK2_THEKI</name>
<proteinExistence type="predicted"/>
<dbReference type="PANTHER" id="PTHR35568:SF1">
    <property type="entry name" value="TRANSCRIPTIONAL REGULATOR DAUR"/>
    <property type="match status" value="1"/>
</dbReference>
<dbReference type="InterPro" id="IPR013559">
    <property type="entry name" value="YheO"/>
</dbReference>
<gene>
    <name evidence="3" type="ORF">TKV_c09350</name>
</gene>
<evidence type="ECO:0000259" key="2">
    <source>
        <dbReference type="Pfam" id="PF13309"/>
    </source>
</evidence>
<protein>
    <submittedName>
        <fullName evidence="3">YheO domain-containing protein</fullName>
    </submittedName>
</protein>
<dbReference type="Pfam" id="PF08348">
    <property type="entry name" value="PAS_6"/>
    <property type="match status" value="1"/>
</dbReference>
<dbReference type="InterPro" id="IPR039445">
    <property type="entry name" value="DauR-like_HTH"/>
</dbReference>
<reference evidence="4" key="1">
    <citation type="journal article" date="2015" name="Genome Announc.">
        <title>Whole-Genome Sequences of 80 Environmental and Clinical Isolates of Burkholderia pseudomallei.</title>
        <authorList>
            <person name="Johnson S.L."/>
            <person name="Baker A.L."/>
            <person name="Chain P.S."/>
            <person name="Currie B.J."/>
            <person name="Daligault H.E."/>
            <person name="Davenport K.W."/>
            <person name="Davis C.B."/>
            <person name="Inglis T.J."/>
            <person name="Kaestli M."/>
            <person name="Koren S."/>
            <person name="Mayo M."/>
            <person name="Merritt A.J."/>
            <person name="Price E.P."/>
            <person name="Sarovich D.S."/>
            <person name="Warner J."/>
            <person name="Rosovitz M.J."/>
        </authorList>
    </citation>
    <scope>NUCLEOTIDE SEQUENCE [LARGE SCALE GENOMIC DNA]</scope>
    <source>
        <strain evidence="4">DSM 2030</strain>
    </source>
</reference>
<dbReference type="PANTHER" id="PTHR35568">
    <property type="entry name" value="TRANSCRIPTIONAL REGULATOR DAUR"/>
    <property type="match status" value="1"/>
</dbReference>
<sequence length="216" mass="24010">MKTHPILKSIIPIMEGIANTFGKNCEVALHDFSSPQYPIIAIVNGHVTGREVGSPLPETISKVLKSDNVENLINYKNKGKDGKILKSSALFIKDENGKPVGCLTINIDISEFIMVKNTLSEFCDVTDTNEEAREAYTGSVSEVLESIVNTTLENYGKPVNFMTKEEKVQVVKMLDAKGTFLIRGAIDYVAKILCVSRYTIYNYLDEIRVGDDFGKY</sequence>
<dbReference type="Proteomes" id="UP000029669">
    <property type="component" value="Chromosome"/>
</dbReference>